<evidence type="ECO:0000313" key="2">
    <source>
        <dbReference type="Proteomes" id="UP000186720"/>
    </source>
</evidence>
<comment type="caution">
    <text evidence="1">The sequence shown here is derived from an EMBL/GenBank/DDBJ whole genome shotgun (WGS) entry which is preliminary data.</text>
</comment>
<dbReference type="Pfam" id="PF09952">
    <property type="entry name" value="AbiEi_2"/>
    <property type="match status" value="1"/>
</dbReference>
<proteinExistence type="predicted"/>
<dbReference type="Proteomes" id="UP000186720">
    <property type="component" value="Unassembled WGS sequence"/>
</dbReference>
<evidence type="ECO:0000313" key="1">
    <source>
        <dbReference type="EMBL" id="OKS84812.1"/>
    </source>
</evidence>
<accession>A0A1Q5ZSR8</accession>
<protein>
    <submittedName>
        <fullName evidence="1">Uncharacterized protein</fullName>
    </submittedName>
</protein>
<sequence length="312" mass="36206">MCDLSIRAKDNHAERDGTIALTFGETTVEFYVEIKNEVRGNTIPVVQTPNFYRRRDTLLICGYITKPMKDELRHRQINYLELAGNCYIQTEGIYIYINDQQVTETRTAPQGKLWKTAGIKFLFALLNDPELLRQPYRTVADRADIALGNVGALMDEMGREGYLKEGLNKTAFIERREELFGRWAEAYRNILRPKITAGTYRFVDKSLTDHWKELQPKTFLWGGENAGALLTDYLRPEKFTIYAINFRQEVMKELKLLPDPEGPVEILHQFWKDIQEETQVTVPPLLAYADLATSLDSRNRETAERLKKQYLD</sequence>
<dbReference type="STRING" id="1302689.RG47T_0247"/>
<keyword evidence="2" id="KW-1185">Reference proteome</keyword>
<gene>
    <name evidence="1" type="ORF">RG47T_0247</name>
</gene>
<name>A0A1Q5ZSR8_9SPHI</name>
<dbReference type="InterPro" id="IPR019238">
    <property type="entry name" value="AbiEi_2"/>
</dbReference>
<dbReference type="EMBL" id="MPPL01000001">
    <property type="protein sequence ID" value="OKS84812.1"/>
    <property type="molecule type" value="Genomic_DNA"/>
</dbReference>
<reference evidence="1 2" key="1">
    <citation type="submission" date="2016-11" db="EMBL/GenBank/DDBJ databases">
        <title>Whole Genome Sequencing of Mucilaginibacter polytrichastri RG4-7(T) isolated from the moss sample.</title>
        <authorList>
            <person name="Li Y."/>
        </authorList>
    </citation>
    <scope>NUCLEOTIDE SEQUENCE [LARGE SCALE GENOMIC DNA]</scope>
    <source>
        <strain evidence="1 2">RG4-7</strain>
    </source>
</reference>
<organism evidence="1 2">
    <name type="scientific">Mucilaginibacter polytrichastri</name>
    <dbReference type="NCBI Taxonomy" id="1302689"/>
    <lineage>
        <taxon>Bacteria</taxon>
        <taxon>Pseudomonadati</taxon>
        <taxon>Bacteroidota</taxon>
        <taxon>Sphingobacteriia</taxon>
        <taxon>Sphingobacteriales</taxon>
        <taxon>Sphingobacteriaceae</taxon>
        <taxon>Mucilaginibacter</taxon>
    </lineage>
</organism>
<dbReference type="AlphaFoldDB" id="A0A1Q5ZSR8"/>